<evidence type="ECO:0000256" key="1">
    <source>
        <dbReference type="ARBA" id="ARBA00004623"/>
    </source>
</evidence>
<protein>
    <recommendedName>
        <fullName evidence="4">Autophagy-related protein 1</fullName>
    </recommendedName>
</protein>
<dbReference type="Gene3D" id="1.10.510.10">
    <property type="entry name" value="Transferase(Phosphotransferase) domain 1"/>
    <property type="match status" value="1"/>
</dbReference>
<proteinExistence type="predicted"/>
<keyword evidence="6" id="KW-0808">Transferase</keyword>
<dbReference type="GO" id="GO:0005524">
    <property type="term" value="F:ATP binding"/>
    <property type="evidence" value="ECO:0007669"/>
    <property type="project" value="InterPro"/>
</dbReference>
<evidence type="ECO:0000313" key="7">
    <source>
        <dbReference type="Proteomes" id="UP001322277"/>
    </source>
</evidence>
<dbReference type="Gene3D" id="3.30.200.20">
    <property type="entry name" value="Phosphorylase Kinase, domain 1"/>
    <property type="match status" value="1"/>
</dbReference>
<comment type="subcellular location">
    <subcellularLocation>
        <location evidence="1">Preautophagosomal structure membrane</location>
        <topology evidence="1">Peripheral membrane protein</topology>
    </subcellularLocation>
</comment>
<dbReference type="GO" id="GO:0004674">
    <property type="term" value="F:protein serine/threonine kinase activity"/>
    <property type="evidence" value="ECO:0007669"/>
    <property type="project" value="InterPro"/>
</dbReference>
<evidence type="ECO:0000259" key="5">
    <source>
        <dbReference type="PROSITE" id="PS50011"/>
    </source>
</evidence>
<dbReference type="EMBL" id="CP137309">
    <property type="protein sequence ID" value="WQF83137.1"/>
    <property type="molecule type" value="Genomic_DNA"/>
</dbReference>
<evidence type="ECO:0000256" key="3">
    <source>
        <dbReference type="ARBA" id="ARBA00023006"/>
    </source>
</evidence>
<dbReference type="GO" id="GO:0034045">
    <property type="term" value="C:phagophore assembly site membrane"/>
    <property type="evidence" value="ECO:0007669"/>
    <property type="project" value="UniProtKB-SubCell"/>
</dbReference>
<dbReference type="CDD" id="cd00180">
    <property type="entry name" value="PKc"/>
    <property type="match status" value="1"/>
</dbReference>
<dbReference type="KEGG" id="cdet:87944654"/>
<reference evidence="7" key="1">
    <citation type="journal article" date="2023" name="bioRxiv">
        <title>Complete genome of the Medicago anthracnose fungus, Colletotrichum destructivum, reveals a mini-chromosome-like region within a core chromosome.</title>
        <authorList>
            <person name="Lapalu N."/>
            <person name="Simon A."/>
            <person name="Lu A."/>
            <person name="Plaumann P.-L."/>
            <person name="Amselem J."/>
            <person name="Pigne S."/>
            <person name="Auger A."/>
            <person name="Koch C."/>
            <person name="Dallery J.-F."/>
            <person name="O'Connell R.J."/>
        </authorList>
    </citation>
    <scope>NUCLEOTIDE SEQUENCE [LARGE SCALE GENOMIC DNA]</scope>
    <source>
        <strain evidence="7">CBS 520.97</strain>
    </source>
</reference>
<accession>A0AAX4IIJ5</accession>
<dbReference type="InterPro" id="IPR011009">
    <property type="entry name" value="Kinase-like_dom_sf"/>
</dbReference>
<dbReference type="InterPro" id="IPR008271">
    <property type="entry name" value="Ser/Thr_kinase_AS"/>
</dbReference>
<dbReference type="PROSITE" id="PS50011">
    <property type="entry name" value="PROTEIN_KINASE_DOM"/>
    <property type="match status" value="1"/>
</dbReference>
<keyword evidence="2" id="KW-0813">Transport</keyword>
<evidence type="ECO:0000313" key="6">
    <source>
        <dbReference type="EMBL" id="WQF83137.1"/>
    </source>
</evidence>
<keyword evidence="3" id="KW-0072">Autophagy</keyword>
<name>A0AAX4IIJ5_9PEZI</name>
<evidence type="ECO:0000256" key="2">
    <source>
        <dbReference type="ARBA" id="ARBA00022448"/>
    </source>
</evidence>
<sequence length="321" mass="36729">MPPHSDLVQESRLETSFSLNSTRHTFYERGTSGRDRRVRLKERWKRQKRLGQGAYGTVWLEKCDRPARPNGPTVRAVKEIPFDSTTADGIDYHLELEAVMKFSQQRYLPSFVQSFGWFDTPEAIFITMEYVPNGDLQKYLANPIPEDEAKVIACQLAEGLRHMHRNGFTHRDLKPGNILVVLEGPQWLVQISDFGISKRLRPDMAQQTLGTMRRGTMGFIAPEMLGFVLERDYPHAVDIWSLGAVVFRMLTKEVFLPDLTQLQKYAAKEHPFPDHGLEALKVTVSLRELLRRLLAPSPKDRPSASEILEDAWLKDISSIKG</sequence>
<keyword evidence="7" id="KW-1185">Reference proteome</keyword>
<dbReference type="GeneID" id="87944654"/>
<keyword evidence="6" id="KW-0418">Kinase</keyword>
<dbReference type="SMART" id="SM00220">
    <property type="entry name" value="S_TKc"/>
    <property type="match status" value="1"/>
</dbReference>
<evidence type="ECO:0000256" key="4">
    <source>
        <dbReference type="ARBA" id="ARBA00030237"/>
    </source>
</evidence>
<dbReference type="Proteomes" id="UP001322277">
    <property type="component" value="Chromosome 5"/>
</dbReference>
<dbReference type="PANTHER" id="PTHR24348">
    <property type="entry name" value="SERINE/THREONINE-PROTEIN KINASE UNC-51-RELATED"/>
    <property type="match status" value="1"/>
</dbReference>
<dbReference type="GO" id="GO:0010506">
    <property type="term" value="P:regulation of autophagy"/>
    <property type="evidence" value="ECO:0007669"/>
    <property type="project" value="InterPro"/>
</dbReference>
<dbReference type="PANTHER" id="PTHR24348:SF68">
    <property type="entry name" value="SERINE_THREONINE-PROTEIN KINASE ATG1C"/>
    <property type="match status" value="1"/>
</dbReference>
<gene>
    <name evidence="6" type="ORF">CDEST_08151</name>
</gene>
<organism evidence="6 7">
    <name type="scientific">Colletotrichum destructivum</name>
    <dbReference type="NCBI Taxonomy" id="34406"/>
    <lineage>
        <taxon>Eukaryota</taxon>
        <taxon>Fungi</taxon>
        <taxon>Dikarya</taxon>
        <taxon>Ascomycota</taxon>
        <taxon>Pezizomycotina</taxon>
        <taxon>Sordariomycetes</taxon>
        <taxon>Hypocreomycetidae</taxon>
        <taxon>Glomerellales</taxon>
        <taxon>Glomerellaceae</taxon>
        <taxon>Colletotrichum</taxon>
        <taxon>Colletotrichum destructivum species complex</taxon>
    </lineage>
</organism>
<dbReference type="Pfam" id="PF00069">
    <property type="entry name" value="Pkinase"/>
    <property type="match status" value="1"/>
</dbReference>
<feature type="domain" description="Protein kinase" evidence="5">
    <location>
        <begin position="44"/>
        <end position="313"/>
    </location>
</feature>
<dbReference type="GO" id="GO:0006914">
    <property type="term" value="P:autophagy"/>
    <property type="evidence" value="ECO:0007669"/>
    <property type="project" value="UniProtKB-KW"/>
</dbReference>
<dbReference type="AlphaFoldDB" id="A0AAX4IIJ5"/>
<dbReference type="InterPro" id="IPR045269">
    <property type="entry name" value="Atg1-like"/>
</dbReference>
<dbReference type="SUPFAM" id="SSF56112">
    <property type="entry name" value="Protein kinase-like (PK-like)"/>
    <property type="match status" value="1"/>
</dbReference>
<dbReference type="InterPro" id="IPR000719">
    <property type="entry name" value="Prot_kinase_dom"/>
</dbReference>
<dbReference type="RefSeq" id="XP_062780361.1">
    <property type="nucleotide sequence ID" value="XM_062924310.1"/>
</dbReference>
<dbReference type="PROSITE" id="PS00108">
    <property type="entry name" value="PROTEIN_KINASE_ST"/>
    <property type="match status" value="1"/>
</dbReference>